<evidence type="ECO:0000313" key="2">
    <source>
        <dbReference type="Proteomes" id="UP000198889"/>
    </source>
</evidence>
<dbReference type="Proteomes" id="UP000198889">
    <property type="component" value="Unassembled WGS sequence"/>
</dbReference>
<proteinExistence type="predicted"/>
<protein>
    <submittedName>
        <fullName evidence="1">Uncharacterized protein</fullName>
    </submittedName>
</protein>
<reference evidence="2" key="1">
    <citation type="submission" date="2016-10" db="EMBL/GenBank/DDBJ databases">
        <authorList>
            <person name="Varghese N."/>
            <person name="Submissions S."/>
        </authorList>
    </citation>
    <scope>NUCLEOTIDE SEQUENCE [LARGE SCALE GENOMIC DNA]</scope>
    <source>
        <strain evidence="2">CGMCC 1.1761</strain>
    </source>
</reference>
<dbReference type="RefSeq" id="WP_091444221.1">
    <property type="nucleotide sequence ID" value="NZ_FMTP01000010.1"/>
</dbReference>
<keyword evidence="2" id="KW-1185">Reference proteome</keyword>
<gene>
    <name evidence="1" type="ORF">SAMN05660859_0106</name>
</gene>
<dbReference type="EMBL" id="FMTP01000010">
    <property type="protein sequence ID" value="SCW95741.1"/>
    <property type="molecule type" value="Genomic_DNA"/>
</dbReference>
<dbReference type="AlphaFoldDB" id="A0A1G4UQ00"/>
<dbReference type="STRING" id="177413.SAMN05660859_0106"/>
<accession>A0A1G4UQ00</accession>
<organism evidence="1 2">
    <name type="scientific">Ancylobacter rudongensis</name>
    <dbReference type="NCBI Taxonomy" id="177413"/>
    <lineage>
        <taxon>Bacteria</taxon>
        <taxon>Pseudomonadati</taxon>
        <taxon>Pseudomonadota</taxon>
        <taxon>Alphaproteobacteria</taxon>
        <taxon>Hyphomicrobiales</taxon>
        <taxon>Xanthobacteraceae</taxon>
        <taxon>Ancylobacter</taxon>
    </lineage>
</organism>
<evidence type="ECO:0000313" key="1">
    <source>
        <dbReference type="EMBL" id="SCW95741.1"/>
    </source>
</evidence>
<sequence>MTGYTTAAARYAASPGSATPIPQYVEAVWQDTWGHLAPKPRAVYRGSVLFTLGIHGDLVAIDWSFKLEDDTELVGSPWFHEDLHEQMAIWAEQKKWFYGGIWRFDGSFERLKNGKSRWRGKVRPMRAVYRFGGMTK</sequence>
<name>A0A1G4UQ00_9HYPH</name>